<keyword evidence="2 4" id="KW-0064">Aspartyl protease</keyword>
<dbReference type="InterPro" id="IPR021109">
    <property type="entry name" value="Peptidase_aspartic_dom_sf"/>
</dbReference>
<dbReference type="PROSITE" id="PS51767">
    <property type="entry name" value="PEPTIDASE_A1"/>
    <property type="match status" value="1"/>
</dbReference>
<dbReference type="KEGG" id="pfp:PFL1_03080"/>
<feature type="signal peptide" evidence="6">
    <location>
        <begin position="1"/>
        <end position="24"/>
    </location>
</feature>
<feature type="region of interest" description="Disordered" evidence="5">
    <location>
        <begin position="178"/>
        <end position="202"/>
    </location>
</feature>
<evidence type="ECO:0000313" key="8">
    <source>
        <dbReference type="EMBL" id="EPQ29325.1"/>
    </source>
</evidence>
<dbReference type="AlphaFoldDB" id="A0A061HBB6"/>
<evidence type="ECO:0000259" key="7">
    <source>
        <dbReference type="PROSITE" id="PS51767"/>
    </source>
</evidence>
<dbReference type="InterPro" id="IPR034164">
    <property type="entry name" value="Pepsin-like_dom"/>
</dbReference>
<evidence type="ECO:0000256" key="1">
    <source>
        <dbReference type="ARBA" id="ARBA00007447"/>
    </source>
</evidence>
<feature type="active site" evidence="3">
    <location>
        <position position="416"/>
    </location>
</feature>
<feature type="compositionally biased region" description="Low complexity" evidence="5">
    <location>
        <begin position="178"/>
        <end position="199"/>
    </location>
</feature>
<dbReference type="GO" id="GO:0004190">
    <property type="term" value="F:aspartic-type endopeptidase activity"/>
    <property type="evidence" value="ECO:0007669"/>
    <property type="project" value="UniProtKB-KW"/>
</dbReference>
<reference evidence="8 9" key="1">
    <citation type="journal article" date="2013" name="Plant Cell">
        <title>The transition from a phytopathogenic smut ancestor to an anamorphic biocontrol agent deciphered by comparative whole-genome analysis.</title>
        <authorList>
            <person name="Lefebvre F."/>
            <person name="Joly D.L."/>
            <person name="Labbe C."/>
            <person name="Teichmann B."/>
            <person name="Linning R."/>
            <person name="Belzile F."/>
            <person name="Bakkeren G."/>
            <person name="Belanger R.R."/>
        </authorList>
    </citation>
    <scope>NUCLEOTIDE SEQUENCE [LARGE SCALE GENOMIC DNA]</scope>
    <source>
        <strain evidence="8 9">PF-1</strain>
    </source>
</reference>
<dbReference type="GO" id="GO:0006508">
    <property type="term" value="P:proteolysis"/>
    <property type="evidence" value="ECO:0007669"/>
    <property type="project" value="UniProtKB-KW"/>
</dbReference>
<keyword evidence="6" id="KW-0732">Signal</keyword>
<evidence type="ECO:0000256" key="6">
    <source>
        <dbReference type="SAM" id="SignalP"/>
    </source>
</evidence>
<protein>
    <recommendedName>
        <fullName evidence="7">Peptidase A1 domain-containing protein</fullName>
    </recommendedName>
</protein>
<dbReference type="PANTHER" id="PTHR47966:SF74">
    <property type="entry name" value="AGR407CP"/>
    <property type="match status" value="1"/>
</dbReference>
<dbReference type="PROSITE" id="PS00141">
    <property type="entry name" value="ASP_PROTEASE"/>
    <property type="match status" value="1"/>
</dbReference>
<evidence type="ECO:0000256" key="3">
    <source>
        <dbReference type="PIRSR" id="PIRSR601461-1"/>
    </source>
</evidence>
<feature type="chain" id="PRO_5001599823" description="Peptidase A1 domain-containing protein" evidence="6">
    <location>
        <begin position="25"/>
        <end position="670"/>
    </location>
</feature>
<evidence type="ECO:0000256" key="4">
    <source>
        <dbReference type="RuleBase" id="RU000454"/>
    </source>
</evidence>
<dbReference type="Proteomes" id="UP000053664">
    <property type="component" value="Unassembled WGS sequence"/>
</dbReference>
<dbReference type="Pfam" id="PF00026">
    <property type="entry name" value="Asp"/>
    <property type="match status" value="2"/>
</dbReference>
<dbReference type="eggNOG" id="KOG1339">
    <property type="taxonomic scope" value="Eukaryota"/>
</dbReference>
<dbReference type="InterPro" id="IPR001969">
    <property type="entry name" value="Aspartic_peptidase_AS"/>
</dbReference>
<dbReference type="PANTHER" id="PTHR47966">
    <property type="entry name" value="BETA-SITE APP-CLEAVING ENZYME, ISOFORM A-RELATED"/>
    <property type="match status" value="1"/>
</dbReference>
<sequence length="670" mass="69634">MLAQRIVLVAACVVVAGWANLAAAAPDHAPTYFDPAHEAPAESLRSAELRPPPPASDVYGHLGGDHFDHAQVQQQRLAHLRRRQAVQGPQDSSSNPHDKLQMLGFIGSAYNLPLNVSSNPAQRVFVQLDTGSSDLWIVSAGCQSQQCRSGEVLKFDEGRSLSYRPLNLSLVEGQSVNVSSSRGDVGGSSSSSSRGQDGQLYDGTGGRRIAYAKRQAAASASRQVPFRIAYDDGTAASGLIASENFTISDLGVTDQLFALVNRTNVTLTEQGISGVMGFGFPRGSVIARSLAAFDDQLGPAKDSPLAFSLLQGSDLSYPLFGISLARDGGRITFGAVDPRVLPQPADRAQIEWHDVVPFPSGNTALPASSSYNFDEQALGAYVSWTLRLTDAGAAGQSAQLKPTFPAVGADPLALLDTGTSSIVGPPAGVEAIFRHITNARHVGGGRFVVPCDTRDRMHFSFGGRNITLLPDDYIIGPASSQPQLCFAWPAAVEPGTDGVDWVLGTPFLRAVYSVYSIGLNGKEPPKIGLYPLRQPADATDPATIFAPEPEESVSAFLREHATTVASVLPNSLVSVPVATSATYAFVNASATASIGVAPTSAGGPSTYSPLLTAQSGISGVPAISSKSTPLPIPSNPATTGDANGALPAPAGLAALLATVAAAASFASLLL</sequence>
<dbReference type="RefSeq" id="XP_007878787.1">
    <property type="nucleotide sequence ID" value="XM_007880596.1"/>
</dbReference>
<feature type="domain" description="Peptidase A1" evidence="7">
    <location>
        <begin position="110"/>
        <end position="530"/>
    </location>
</feature>
<dbReference type="CDD" id="cd05471">
    <property type="entry name" value="pepsin_like"/>
    <property type="match status" value="1"/>
</dbReference>
<dbReference type="PRINTS" id="PR00792">
    <property type="entry name" value="PEPSIN"/>
</dbReference>
<proteinExistence type="inferred from homology"/>
<organism evidence="8 9">
    <name type="scientific">Pseudozyma flocculosa PF-1</name>
    <dbReference type="NCBI Taxonomy" id="1277687"/>
    <lineage>
        <taxon>Eukaryota</taxon>
        <taxon>Fungi</taxon>
        <taxon>Dikarya</taxon>
        <taxon>Basidiomycota</taxon>
        <taxon>Ustilaginomycotina</taxon>
        <taxon>Ustilaginomycetes</taxon>
        <taxon>Ustilaginales</taxon>
        <taxon>Ustilaginaceae</taxon>
        <taxon>Pseudozyma</taxon>
    </lineage>
</organism>
<keyword evidence="4" id="KW-0645">Protease</keyword>
<dbReference type="OrthoDB" id="771136at2759"/>
<evidence type="ECO:0000256" key="5">
    <source>
        <dbReference type="SAM" id="MobiDB-lite"/>
    </source>
</evidence>
<dbReference type="InterPro" id="IPR033121">
    <property type="entry name" value="PEPTIDASE_A1"/>
</dbReference>
<name>A0A061HBB6_9BASI</name>
<dbReference type="GeneID" id="19317191"/>
<dbReference type="HOGENOM" id="CLU_380334_0_0_1"/>
<evidence type="ECO:0000256" key="2">
    <source>
        <dbReference type="ARBA" id="ARBA00022750"/>
    </source>
</evidence>
<dbReference type="EMBL" id="KE361631">
    <property type="protein sequence ID" value="EPQ29325.1"/>
    <property type="molecule type" value="Genomic_DNA"/>
</dbReference>
<dbReference type="Gene3D" id="2.40.70.10">
    <property type="entry name" value="Acid Proteases"/>
    <property type="match status" value="2"/>
</dbReference>
<dbReference type="InterPro" id="IPR001461">
    <property type="entry name" value="Aspartic_peptidase_A1"/>
</dbReference>
<keyword evidence="4" id="KW-0378">Hydrolase</keyword>
<accession>A0A061HBB6</accession>
<feature type="active site" evidence="3">
    <location>
        <position position="129"/>
    </location>
</feature>
<comment type="similarity">
    <text evidence="1 4">Belongs to the peptidase A1 family.</text>
</comment>
<dbReference type="SUPFAM" id="SSF50630">
    <property type="entry name" value="Acid proteases"/>
    <property type="match status" value="1"/>
</dbReference>
<evidence type="ECO:0000313" key="9">
    <source>
        <dbReference type="Proteomes" id="UP000053664"/>
    </source>
</evidence>
<gene>
    <name evidence="8" type="ORF">PFL1_03080</name>
</gene>